<dbReference type="Pfam" id="PF17917">
    <property type="entry name" value="RT_RNaseH"/>
    <property type="match status" value="1"/>
</dbReference>
<comment type="caution">
    <text evidence="8">The sequence shown here is derived from an EMBL/GenBank/DDBJ whole genome shotgun (WGS) entry which is preliminary data.</text>
</comment>
<evidence type="ECO:0000313" key="8">
    <source>
        <dbReference type="EMBL" id="GJT46601.1"/>
    </source>
</evidence>
<dbReference type="PANTHER" id="PTHR48475">
    <property type="entry name" value="RIBONUCLEASE H"/>
    <property type="match status" value="1"/>
</dbReference>
<keyword evidence="3" id="KW-0540">Nuclease</keyword>
<protein>
    <submittedName>
        <fullName evidence="8">Reverse transcriptase domain-containing protein</fullName>
    </submittedName>
</protein>
<dbReference type="InterPro" id="IPR036397">
    <property type="entry name" value="RNaseH_sf"/>
</dbReference>
<feature type="domain" description="Integrase catalytic" evidence="7">
    <location>
        <begin position="836"/>
        <end position="952"/>
    </location>
</feature>
<keyword evidence="5" id="KW-0378">Hydrolase</keyword>
<keyword evidence="9" id="KW-1185">Reference proteome</keyword>
<dbReference type="Gene3D" id="3.30.420.10">
    <property type="entry name" value="Ribonuclease H-like superfamily/Ribonuclease H"/>
    <property type="match status" value="2"/>
</dbReference>
<keyword evidence="6 8" id="KW-0695">RNA-directed DNA polymerase</keyword>
<dbReference type="GO" id="GO:0003964">
    <property type="term" value="F:RNA-directed DNA polymerase activity"/>
    <property type="evidence" value="ECO:0007669"/>
    <property type="project" value="UniProtKB-KW"/>
</dbReference>
<keyword evidence="2" id="KW-0548">Nucleotidyltransferase</keyword>
<evidence type="ECO:0000256" key="3">
    <source>
        <dbReference type="ARBA" id="ARBA00022722"/>
    </source>
</evidence>
<dbReference type="Pfam" id="PF13456">
    <property type="entry name" value="RVT_3"/>
    <property type="match status" value="1"/>
</dbReference>
<dbReference type="InterPro" id="IPR041373">
    <property type="entry name" value="RT_RNaseH"/>
</dbReference>
<organism evidence="8 9">
    <name type="scientific">Tanacetum coccineum</name>
    <dbReference type="NCBI Taxonomy" id="301880"/>
    <lineage>
        <taxon>Eukaryota</taxon>
        <taxon>Viridiplantae</taxon>
        <taxon>Streptophyta</taxon>
        <taxon>Embryophyta</taxon>
        <taxon>Tracheophyta</taxon>
        <taxon>Spermatophyta</taxon>
        <taxon>Magnoliopsida</taxon>
        <taxon>eudicotyledons</taxon>
        <taxon>Gunneridae</taxon>
        <taxon>Pentapetalae</taxon>
        <taxon>asterids</taxon>
        <taxon>campanulids</taxon>
        <taxon>Asterales</taxon>
        <taxon>Asteraceae</taxon>
        <taxon>Asteroideae</taxon>
        <taxon>Anthemideae</taxon>
        <taxon>Anthemidinae</taxon>
        <taxon>Tanacetum</taxon>
    </lineage>
</organism>
<dbReference type="Pfam" id="PF00078">
    <property type="entry name" value="RVT_1"/>
    <property type="match status" value="1"/>
</dbReference>
<dbReference type="CDD" id="cd09279">
    <property type="entry name" value="RNase_HI_like"/>
    <property type="match status" value="1"/>
</dbReference>
<reference evidence="8" key="2">
    <citation type="submission" date="2022-01" db="EMBL/GenBank/DDBJ databases">
        <authorList>
            <person name="Yamashiro T."/>
            <person name="Shiraishi A."/>
            <person name="Satake H."/>
            <person name="Nakayama K."/>
        </authorList>
    </citation>
    <scope>NUCLEOTIDE SEQUENCE</scope>
</reference>
<keyword evidence="4" id="KW-0255">Endonuclease</keyword>
<proteinExistence type="predicted"/>
<dbReference type="PROSITE" id="PS50994">
    <property type="entry name" value="INTEGRASE"/>
    <property type="match status" value="1"/>
</dbReference>
<dbReference type="InterPro" id="IPR012337">
    <property type="entry name" value="RNaseH-like_sf"/>
</dbReference>
<evidence type="ECO:0000256" key="2">
    <source>
        <dbReference type="ARBA" id="ARBA00022695"/>
    </source>
</evidence>
<name>A0ABQ5E6Y7_9ASTR</name>
<dbReference type="InterPro" id="IPR043502">
    <property type="entry name" value="DNA/RNA_pol_sf"/>
</dbReference>
<evidence type="ECO:0000256" key="5">
    <source>
        <dbReference type="ARBA" id="ARBA00022801"/>
    </source>
</evidence>
<dbReference type="SUPFAM" id="SSF56672">
    <property type="entry name" value="DNA/RNA polymerases"/>
    <property type="match status" value="1"/>
</dbReference>
<evidence type="ECO:0000256" key="1">
    <source>
        <dbReference type="ARBA" id="ARBA00022679"/>
    </source>
</evidence>
<reference evidence="8" key="1">
    <citation type="journal article" date="2022" name="Int. J. Mol. Sci.">
        <title>Draft Genome of Tanacetum Coccineum: Genomic Comparison of Closely Related Tanacetum-Family Plants.</title>
        <authorList>
            <person name="Yamashiro T."/>
            <person name="Shiraishi A."/>
            <person name="Nakayama K."/>
            <person name="Satake H."/>
        </authorList>
    </citation>
    <scope>NUCLEOTIDE SEQUENCE</scope>
</reference>
<dbReference type="SUPFAM" id="SSF53098">
    <property type="entry name" value="Ribonuclease H-like"/>
    <property type="match status" value="2"/>
</dbReference>
<evidence type="ECO:0000256" key="6">
    <source>
        <dbReference type="ARBA" id="ARBA00022918"/>
    </source>
</evidence>
<evidence type="ECO:0000256" key="4">
    <source>
        <dbReference type="ARBA" id="ARBA00022759"/>
    </source>
</evidence>
<dbReference type="PANTHER" id="PTHR48475:SF2">
    <property type="entry name" value="RIBONUCLEASE H"/>
    <property type="match status" value="1"/>
</dbReference>
<accession>A0ABQ5E6Y7</accession>
<dbReference type="Pfam" id="PF00665">
    <property type="entry name" value="rve"/>
    <property type="match status" value="1"/>
</dbReference>
<dbReference type="InterPro" id="IPR000477">
    <property type="entry name" value="RT_dom"/>
</dbReference>
<sequence length="1079" mass="122733">MPKEILAIEAGKFKPPPPMLKKQIEELVRAEKLSHLIKEIKQGRDQTKNGKKEAPTKDKSLAIYMIQPWQRTMKQKLTQSFAYGSEITFLPLANSDGTKGPLVIEAEIGGHMIHRMYIDGGFSTEILYEHCFNQIRQEIKSQMVPARTSLTGFSGETIWPLGQLKLLVTIEDADHSYGMLKFPADGGIITIRSTILIPAECTTVITSPKEIPKEAGVHHESIKVAIHPNFPDQKVAIGGTLSVEGRTELCRLLKKNLDIFAWQPSDMTGVPRSIAEHRLNIREGYSPVQQKKMGQALERAKAIQAEVQKLVEAGIMREVYYNNWLSNPVMDCYPLPEIDWKIESLYGYPFKCFLDAYKGYHQIHMAEADEEKTTFHTSQWVYCYIKMPFGLKNAGATYQQLVDKEAEMLRYIEETFRMLRKINMKLNPKKRTFEAVEGMFLGYTITPEGIKLCPNKTEDVLQLPSPQIIKEVQSLNGKLATTPAGSTQTKGRIDYIPGPELNYTPIEKLVLSLVFAAKRLWRYFQAHPIEVITDQPIKQIMSRPNVAGWLQKWSVMLGEHNITYRLRTSVKGQILADFLVEKPDENPPDTSVMETPPEPWTLFMDGSSCVDGSGAGLILTNPERTEFTYALRFQFTTSNNEAKYEALIAGLQIAAQMGVRNVQVSVDSKLVANQVLGTYIAKEENMIKYLEKVKSLVSGFANFSISQVPRSKNKKADALSKIASTSFAHLSKQVLVEVLKEKSIQEKEVTTVVEEDKPTWMTPIIKYLKDGTLPGDRKEASKLRIKARQYELLEGILYRRSFLKPWLRDAREMMRACNDFQIHRPIPRNPQQLLTSITTPWPFYKWGIDIAGPFPEGPGKVKFLIVAMDYFTKWIEAKAVATITGNEVKRFVWDNIVCRFSLSGEIISDNGKQFSDNPFKDWCDKLNITQRFASMKHPQSNGLVERANRSLAVIPAEIRMPTYRTQAVDTVHNDEELWLNLDLLEEKWERATICEAKAKLKMTKYYNARVRGVAFRPGDFVYRSNDASHAAAGGKLRPKWEGPYEVKEALGDGAYKLRNMDDVELPRTWNIANLKRCYL</sequence>
<gene>
    <name evidence="8" type="ORF">Tco_0955316</name>
</gene>
<dbReference type="CDD" id="cd01647">
    <property type="entry name" value="RT_LTR"/>
    <property type="match status" value="1"/>
</dbReference>
<dbReference type="Gene3D" id="3.10.10.10">
    <property type="entry name" value="HIV Type 1 Reverse Transcriptase, subunit A, domain 1"/>
    <property type="match status" value="1"/>
</dbReference>
<dbReference type="Proteomes" id="UP001151760">
    <property type="component" value="Unassembled WGS sequence"/>
</dbReference>
<evidence type="ECO:0000259" key="7">
    <source>
        <dbReference type="PROSITE" id="PS50994"/>
    </source>
</evidence>
<dbReference type="EMBL" id="BQNB010015998">
    <property type="protein sequence ID" value="GJT46601.1"/>
    <property type="molecule type" value="Genomic_DNA"/>
</dbReference>
<dbReference type="InterPro" id="IPR002156">
    <property type="entry name" value="RNaseH_domain"/>
</dbReference>
<evidence type="ECO:0000313" key="9">
    <source>
        <dbReference type="Proteomes" id="UP001151760"/>
    </source>
</evidence>
<dbReference type="InterPro" id="IPR001584">
    <property type="entry name" value="Integrase_cat-core"/>
</dbReference>
<keyword evidence="1" id="KW-0808">Transferase</keyword>